<organism evidence="1 2">
    <name type="scientific">Gracilibacillus oryzae</name>
    <dbReference type="NCBI Taxonomy" id="1672701"/>
    <lineage>
        <taxon>Bacteria</taxon>
        <taxon>Bacillati</taxon>
        <taxon>Bacillota</taxon>
        <taxon>Bacilli</taxon>
        <taxon>Bacillales</taxon>
        <taxon>Bacillaceae</taxon>
        <taxon>Gracilibacillus</taxon>
    </lineage>
</organism>
<proteinExistence type="predicted"/>
<evidence type="ECO:0000313" key="1">
    <source>
        <dbReference type="EMBL" id="KAB8130719.1"/>
    </source>
</evidence>
<dbReference type="OrthoDB" id="9785192at2"/>
<protein>
    <submittedName>
        <fullName evidence="1">DUF541 domain-containing protein</fullName>
    </submittedName>
</protein>
<dbReference type="Gene3D" id="3.30.70.2970">
    <property type="entry name" value="Protein of unknown function (DUF541), domain 2"/>
    <property type="match status" value="1"/>
</dbReference>
<evidence type="ECO:0000313" key="2">
    <source>
        <dbReference type="Proteomes" id="UP000480246"/>
    </source>
</evidence>
<dbReference type="PANTHER" id="PTHR34387:SF1">
    <property type="entry name" value="PERIPLASMIC IMMUNOGENIC PROTEIN"/>
    <property type="match status" value="1"/>
</dbReference>
<sequence>MQEKNRYHILFHSAINNNILLFRMEREQMHPIHSSNIVVYGTGIVTAIPDQATVQLGVVTEGKSAQAVQQENNNRMTQVYQALLAYGIPQERIQTIEVSIIPQYEYIDGNQQLIGYQATNRISVQIDNVDHIGNIIDIAVTNGANQISDIQFQVADENQYYQKALQAALYNGSQKASTISHTLSRNISLQPVSIKEIPADSPALYKTYQSSFSANAAVPVSPGQLEIEAKVKMIYCFT</sequence>
<keyword evidence="2" id="KW-1185">Reference proteome</keyword>
<dbReference type="EMBL" id="WEID01000069">
    <property type="protein sequence ID" value="KAB8130719.1"/>
    <property type="molecule type" value="Genomic_DNA"/>
</dbReference>
<dbReference type="Proteomes" id="UP000480246">
    <property type="component" value="Unassembled WGS sequence"/>
</dbReference>
<dbReference type="Pfam" id="PF04402">
    <property type="entry name" value="SIMPL"/>
    <property type="match status" value="1"/>
</dbReference>
<dbReference type="PANTHER" id="PTHR34387">
    <property type="entry name" value="SLR1258 PROTEIN"/>
    <property type="match status" value="1"/>
</dbReference>
<comment type="caution">
    <text evidence="1">The sequence shown here is derived from an EMBL/GenBank/DDBJ whole genome shotgun (WGS) entry which is preliminary data.</text>
</comment>
<name>A0A7C8KY94_9BACI</name>
<dbReference type="InterPro" id="IPR007497">
    <property type="entry name" value="SIMPL/DUF541"/>
</dbReference>
<accession>A0A7C8KY94</accession>
<reference evidence="1 2" key="1">
    <citation type="submission" date="2019-10" db="EMBL/GenBank/DDBJ databases">
        <title>Gracilibacillus sp. nov. isolated from rice seeds.</title>
        <authorList>
            <person name="He S."/>
        </authorList>
    </citation>
    <scope>NUCLEOTIDE SEQUENCE [LARGE SCALE GENOMIC DNA]</scope>
    <source>
        <strain evidence="1 2">TD8</strain>
    </source>
</reference>
<dbReference type="Gene3D" id="3.30.110.170">
    <property type="entry name" value="Protein of unknown function (DUF541), domain 1"/>
    <property type="match status" value="1"/>
</dbReference>
<dbReference type="AlphaFoldDB" id="A0A7C8KY94"/>
<dbReference type="InterPro" id="IPR052022">
    <property type="entry name" value="26kDa_periplasmic_antigen"/>
</dbReference>
<dbReference type="GO" id="GO:0006974">
    <property type="term" value="P:DNA damage response"/>
    <property type="evidence" value="ECO:0007669"/>
    <property type="project" value="TreeGrafter"/>
</dbReference>
<gene>
    <name evidence="1" type="ORF">F9U64_13890</name>
</gene>